<dbReference type="Gene3D" id="3.40.50.1240">
    <property type="entry name" value="Phosphoglycerate mutase-like"/>
    <property type="match status" value="1"/>
</dbReference>
<evidence type="ECO:0000313" key="1">
    <source>
        <dbReference type="EMBL" id="MFC5137934.1"/>
    </source>
</evidence>
<dbReference type="SUPFAM" id="SSF53254">
    <property type="entry name" value="Phosphoglycerate mutase-like"/>
    <property type="match status" value="1"/>
</dbReference>
<organism evidence="1 2">
    <name type="scientific">Actinomycetospora rhizophila</name>
    <dbReference type="NCBI Taxonomy" id="1416876"/>
    <lineage>
        <taxon>Bacteria</taxon>
        <taxon>Bacillati</taxon>
        <taxon>Actinomycetota</taxon>
        <taxon>Actinomycetes</taxon>
        <taxon>Pseudonocardiales</taxon>
        <taxon>Pseudonocardiaceae</taxon>
        <taxon>Actinomycetospora</taxon>
    </lineage>
</organism>
<evidence type="ECO:0000313" key="2">
    <source>
        <dbReference type="Proteomes" id="UP001596175"/>
    </source>
</evidence>
<protein>
    <submittedName>
        <fullName evidence="1">Histidine phosphatase family protein</fullName>
    </submittedName>
</protein>
<dbReference type="InterPro" id="IPR029033">
    <property type="entry name" value="His_PPase_superfam"/>
</dbReference>
<reference evidence="2" key="1">
    <citation type="journal article" date="2019" name="Int. J. Syst. Evol. Microbiol.">
        <title>The Global Catalogue of Microorganisms (GCM) 10K type strain sequencing project: providing services to taxonomists for standard genome sequencing and annotation.</title>
        <authorList>
            <consortium name="The Broad Institute Genomics Platform"/>
            <consortium name="The Broad Institute Genome Sequencing Center for Infectious Disease"/>
            <person name="Wu L."/>
            <person name="Ma J."/>
        </authorList>
    </citation>
    <scope>NUCLEOTIDE SEQUENCE [LARGE SCALE GENOMIC DNA]</scope>
    <source>
        <strain evidence="2">XZYJ18</strain>
    </source>
</reference>
<name>A0ABV9ZC41_9PSEU</name>
<dbReference type="SMART" id="SM00855">
    <property type="entry name" value="PGAM"/>
    <property type="match status" value="1"/>
</dbReference>
<accession>A0ABV9ZC41</accession>
<comment type="caution">
    <text evidence="1">The sequence shown here is derived from an EMBL/GenBank/DDBJ whole genome shotgun (WGS) entry which is preliminary data.</text>
</comment>
<proteinExistence type="predicted"/>
<keyword evidence="2" id="KW-1185">Reference proteome</keyword>
<dbReference type="Pfam" id="PF00300">
    <property type="entry name" value="His_Phos_1"/>
    <property type="match status" value="1"/>
</dbReference>
<dbReference type="RefSeq" id="WP_378020131.1">
    <property type="nucleotide sequence ID" value="NZ_JBHSKG010000002.1"/>
</dbReference>
<dbReference type="Proteomes" id="UP001596175">
    <property type="component" value="Unassembled WGS sequence"/>
</dbReference>
<gene>
    <name evidence="1" type="ORF">ACFPK1_06805</name>
</gene>
<dbReference type="EMBL" id="JBHSKG010000002">
    <property type="protein sequence ID" value="MFC5137934.1"/>
    <property type="molecule type" value="Genomic_DNA"/>
</dbReference>
<sequence>MRLHLLAHAATAASRAARFPVDESLDAGGRRAAAEVELPVPEHLWCAPTARCRETAALVLPAPSIDGDAPAGPDPGAWAGRSPADLAAEDPAALQAWLTDPAAAPPDGESLATLVSRVGAWMDGLAGDDRALGLAVVDPPVIRAAIAHALGAGPAGVWRVDVAPLTLTVLTGRSGRWNLRSLGP</sequence>
<dbReference type="InterPro" id="IPR013078">
    <property type="entry name" value="His_Pase_superF_clade-1"/>
</dbReference>